<dbReference type="SUPFAM" id="SSF50118">
    <property type="entry name" value="Cell growth inhibitor/plasmid maintenance toxic component"/>
    <property type="match status" value="1"/>
</dbReference>
<dbReference type="GO" id="GO:0003677">
    <property type="term" value="F:DNA binding"/>
    <property type="evidence" value="ECO:0007669"/>
    <property type="project" value="InterPro"/>
</dbReference>
<dbReference type="Pfam" id="PF02452">
    <property type="entry name" value="PemK_toxin"/>
    <property type="match status" value="1"/>
</dbReference>
<keyword evidence="3" id="KW-1185">Reference proteome</keyword>
<evidence type="ECO:0000313" key="3">
    <source>
        <dbReference type="Proteomes" id="UP000245137"/>
    </source>
</evidence>
<proteinExistence type="predicted"/>
<comment type="caution">
    <text evidence="2">The sequence shown here is derived from an EMBL/GenBank/DDBJ whole genome shotgun (WGS) entry which is preliminary data.</text>
</comment>
<protein>
    <recommendedName>
        <fullName evidence="4">Type II toxin-antitoxin system PemK/MazF family toxin</fullName>
    </recommendedName>
</protein>
<dbReference type="Gene3D" id="2.30.30.110">
    <property type="match status" value="1"/>
</dbReference>
<organism evidence="2 3">
    <name type="scientific">Methylosinus sporium</name>
    <dbReference type="NCBI Taxonomy" id="428"/>
    <lineage>
        <taxon>Bacteria</taxon>
        <taxon>Pseudomonadati</taxon>
        <taxon>Pseudomonadota</taxon>
        <taxon>Alphaproteobacteria</taxon>
        <taxon>Hyphomicrobiales</taxon>
        <taxon>Methylocystaceae</taxon>
        <taxon>Methylosinus</taxon>
    </lineage>
</organism>
<dbReference type="RefSeq" id="WP_108916991.1">
    <property type="nucleotide sequence ID" value="NZ_BGJY01000001.1"/>
</dbReference>
<evidence type="ECO:0000256" key="1">
    <source>
        <dbReference type="SAM" id="MobiDB-lite"/>
    </source>
</evidence>
<dbReference type="EMBL" id="PUIV01000011">
    <property type="protein sequence ID" value="PWB94111.1"/>
    <property type="molecule type" value="Genomic_DNA"/>
</dbReference>
<dbReference type="InterPro" id="IPR003477">
    <property type="entry name" value="PemK-like"/>
</dbReference>
<dbReference type="AlphaFoldDB" id="A0A2U1SR70"/>
<accession>A0A2U1SR70</accession>
<name>A0A2U1SR70_METSR</name>
<gene>
    <name evidence="2" type="ORF">C5689_09240</name>
</gene>
<dbReference type="OrthoDB" id="7365622at2"/>
<dbReference type="Proteomes" id="UP000245137">
    <property type="component" value="Unassembled WGS sequence"/>
</dbReference>
<evidence type="ECO:0008006" key="4">
    <source>
        <dbReference type="Google" id="ProtNLM"/>
    </source>
</evidence>
<sequence>MNDEERPPTPGNAIKSAGTGSEYKPRRIRPRIKAVPAIRQIYWCDFGMEPILPEMGKTRPAVIVSFKHTLTGHCLVLPTSTDPQEGESGRWAHKLSLEIEKGKVSYVVCNHPHTVSTARLQMLWGKNTPRLDIQEFRLVIDKLMAWLPKLD</sequence>
<reference evidence="2 3" key="1">
    <citation type="journal article" date="2018" name="Appl. Microbiol. Biotechnol.">
        <title>Co-cultivation of the strictly anaerobic methanogen Methanosarcina barkeri with aerobic methanotrophs in an oxygen-limited membrane bioreactor.</title>
        <authorList>
            <person name="In 't Zandt M.H."/>
            <person name="van den Bosch T.J.M."/>
            <person name="Rijkers R."/>
            <person name="van Kessel M.A.H.J."/>
            <person name="Jetten M.S.M."/>
            <person name="Welte C.U."/>
        </authorList>
    </citation>
    <scope>NUCLEOTIDE SEQUENCE [LARGE SCALE GENOMIC DNA]</scope>
    <source>
        <strain evidence="2 3">DSM 17706</strain>
    </source>
</reference>
<dbReference type="InterPro" id="IPR011067">
    <property type="entry name" value="Plasmid_toxin/cell-grow_inhib"/>
</dbReference>
<feature type="region of interest" description="Disordered" evidence="1">
    <location>
        <begin position="1"/>
        <end position="23"/>
    </location>
</feature>
<evidence type="ECO:0000313" key="2">
    <source>
        <dbReference type="EMBL" id="PWB94111.1"/>
    </source>
</evidence>